<organism evidence="4 5">
    <name type="scientific">Lolium multiflorum</name>
    <name type="common">Italian ryegrass</name>
    <name type="synonym">Lolium perenne subsp. multiflorum</name>
    <dbReference type="NCBI Taxonomy" id="4521"/>
    <lineage>
        <taxon>Eukaryota</taxon>
        <taxon>Viridiplantae</taxon>
        <taxon>Streptophyta</taxon>
        <taxon>Embryophyta</taxon>
        <taxon>Tracheophyta</taxon>
        <taxon>Spermatophyta</taxon>
        <taxon>Magnoliopsida</taxon>
        <taxon>Liliopsida</taxon>
        <taxon>Poales</taxon>
        <taxon>Poaceae</taxon>
        <taxon>BOP clade</taxon>
        <taxon>Pooideae</taxon>
        <taxon>Poodae</taxon>
        <taxon>Poeae</taxon>
        <taxon>Poeae Chloroplast Group 2 (Poeae type)</taxon>
        <taxon>Loliodinae</taxon>
        <taxon>Loliinae</taxon>
        <taxon>Lolium</taxon>
    </lineage>
</organism>
<dbReference type="PROSITE" id="PS50011">
    <property type="entry name" value="PROTEIN_KINASE_DOM"/>
    <property type="match status" value="1"/>
</dbReference>
<evidence type="ECO:0000256" key="2">
    <source>
        <dbReference type="ARBA" id="ARBA00022840"/>
    </source>
</evidence>
<dbReference type="InterPro" id="IPR000719">
    <property type="entry name" value="Prot_kinase_dom"/>
</dbReference>
<evidence type="ECO:0000313" key="4">
    <source>
        <dbReference type="EMBL" id="KAK1609932.1"/>
    </source>
</evidence>
<reference evidence="4" key="1">
    <citation type="submission" date="2023-07" db="EMBL/GenBank/DDBJ databases">
        <title>A chromosome-level genome assembly of Lolium multiflorum.</title>
        <authorList>
            <person name="Chen Y."/>
            <person name="Copetti D."/>
            <person name="Kolliker R."/>
            <person name="Studer B."/>
        </authorList>
    </citation>
    <scope>NUCLEOTIDE SEQUENCE</scope>
    <source>
        <strain evidence="4">02402/16</strain>
        <tissue evidence="4">Leaf</tissue>
    </source>
</reference>
<feature type="domain" description="Protein kinase" evidence="3">
    <location>
        <begin position="35"/>
        <end position="328"/>
    </location>
</feature>
<dbReference type="PIRSF" id="PIRSF000654">
    <property type="entry name" value="Integrin-linked_kinase"/>
    <property type="match status" value="1"/>
</dbReference>
<name>A0AAD8VJF4_LOLMU</name>
<evidence type="ECO:0000259" key="3">
    <source>
        <dbReference type="PROSITE" id="PS50011"/>
    </source>
</evidence>
<dbReference type="GO" id="GO:0005524">
    <property type="term" value="F:ATP binding"/>
    <property type="evidence" value="ECO:0007669"/>
    <property type="project" value="UniProtKB-KW"/>
</dbReference>
<dbReference type="InterPro" id="IPR011009">
    <property type="entry name" value="Kinase-like_dom_sf"/>
</dbReference>
<gene>
    <name evidence="4" type="ORF">QYE76_033605</name>
</gene>
<dbReference type="GO" id="GO:0004672">
    <property type="term" value="F:protein kinase activity"/>
    <property type="evidence" value="ECO:0007669"/>
    <property type="project" value="InterPro"/>
</dbReference>
<evidence type="ECO:0000256" key="1">
    <source>
        <dbReference type="ARBA" id="ARBA00022741"/>
    </source>
</evidence>
<dbReference type="Gene3D" id="1.10.510.10">
    <property type="entry name" value="Transferase(Phosphotransferase) domain 1"/>
    <property type="match status" value="1"/>
</dbReference>
<dbReference type="PANTHER" id="PTHR27001">
    <property type="entry name" value="OS01G0253100 PROTEIN"/>
    <property type="match status" value="1"/>
</dbReference>
<dbReference type="Gene3D" id="3.30.200.20">
    <property type="entry name" value="Phosphorylase Kinase, domain 1"/>
    <property type="match status" value="1"/>
</dbReference>
<dbReference type="Proteomes" id="UP001231189">
    <property type="component" value="Unassembled WGS sequence"/>
</dbReference>
<keyword evidence="2" id="KW-0067">ATP-binding</keyword>
<dbReference type="Pfam" id="PF00069">
    <property type="entry name" value="Pkinase"/>
    <property type="match status" value="1"/>
</dbReference>
<protein>
    <recommendedName>
        <fullName evidence="3">Protein kinase domain-containing protein</fullName>
    </recommendedName>
</protein>
<dbReference type="AlphaFoldDB" id="A0AAD8VJF4"/>
<proteinExistence type="predicted"/>
<dbReference type="SUPFAM" id="SSF56112">
    <property type="entry name" value="Protein kinase-like (PK-like)"/>
    <property type="match status" value="1"/>
</dbReference>
<dbReference type="GO" id="GO:0005886">
    <property type="term" value="C:plasma membrane"/>
    <property type="evidence" value="ECO:0007669"/>
    <property type="project" value="TreeGrafter"/>
</dbReference>
<evidence type="ECO:0000313" key="5">
    <source>
        <dbReference type="Proteomes" id="UP001231189"/>
    </source>
</evidence>
<keyword evidence="5" id="KW-1185">Reference proteome</keyword>
<dbReference type="FunFam" id="1.10.510.10:FF:001029">
    <property type="entry name" value="Os02g0194400 protein"/>
    <property type="match status" value="1"/>
</dbReference>
<dbReference type="PANTHER" id="PTHR27001:SF538">
    <property type="entry name" value="OS02G0227500 PROTEIN"/>
    <property type="match status" value="1"/>
</dbReference>
<accession>A0AAD8VJF4</accession>
<dbReference type="EMBL" id="JAUUTY010000007">
    <property type="protein sequence ID" value="KAK1609932.1"/>
    <property type="molecule type" value="Genomic_DNA"/>
</dbReference>
<sequence>MKPFSPYSWFWRSKRSNCDALRYTEQDIVNNHGDDSAMSIIDTGIYGALCRVRLQNTSRALVVKKLQNESGTVDASVDDRCQKEVNLLGGICHGNIIGLIDCIRRENFILLVYGHAENGSLHQWLHPLLQLAGEDDRRRPPLDWPARRAIAIGVADGLCYLHHGRINPVVHHNINSTNIVLDTDLKPKIAGFDFARVSLAGPDQPVPVSDLAAGNIFGYTAPEYATLVTAKVDVYSLGVVLLELVTGRAANEAGGDGHLATWAQRHCNRLMENAGDFSDVVDTGIPDRSPCLKEMAAMFRLGVDCTVKDPLERPAMPKVLRRLRNCGR</sequence>
<keyword evidence="1" id="KW-0547">Nucleotide-binding</keyword>
<comment type="caution">
    <text evidence="4">The sequence shown here is derived from an EMBL/GenBank/DDBJ whole genome shotgun (WGS) entry which is preliminary data.</text>
</comment>